<evidence type="ECO:0000313" key="2">
    <source>
        <dbReference type="Proteomes" id="UP000292052"/>
    </source>
</evidence>
<gene>
    <name evidence="1" type="ORF">BDFB_010154</name>
</gene>
<reference evidence="1 2" key="1">
    <citation type="submission" date="2017-03" db="EMBL/GenBank/DDBJ databases">
        <title>Genome of the blue death feigning beetle - Asbolus verrucosus.</title>
        <authorList>
            <person name="Rider S.D."/>
        </authorList>
    </citation>
    <scope>NUCLEOTIDE SEQUENCE [LARGE SCALE GENOMIC DNA]</scope>
    <source>
        <strain evidence="1">Butters</strain>
        <tissue evidence="1">Head and leg muscle</tissue>
    </source>
</reference>
<accession>A0A482WD95</accession>
<organism evidence="1 2">
    <name type="scientific">Asbolus verrucosus</name>
    <name type="common">Desert ironclad beetle</name>
    <dbReference type="NCBI Taxonomy" id="1661398"/>
    <lineage>
        <taxon>Eukaryota</taxon>
        <taxon>Metazoa</taxon>
        <taxon>Ecdysozoa</taxon>
        <taxon>Arthropoda</taxon>
        <taxon>Hexapoda</taxon>
        <taxon>Insecta</taxon>
        <taxon>Pterygota</taxon>
        <taxon>Neoptera</taxon>
        <taxon>Endopterygota</taxon>
        <taxon>Coleoptera</taxon>
        <taxon>Polyphaga</taxon>
        <taxon>Cucujiformia</taxon>
        <taxon>Tenebrionidae</taxon>
        <taxon>Pimeliinae</taxon>
        <taxon>Asbolus</taxon>
    </lineage>
</organism>
<proteinExistence type="predicted"/>
<dbReference type="Proteomes" id="UP000292052">
    <property type="component" value="Unassembled WGS sequence"/>
</dbReference>
<dbReference type="EMBL" id="QDEB01006780">
    <property type="protein sequence ID" value="RZC42599.1"/>
    <property type="molecule type" value="Genomic_DNA"/>
</dbReference>
<evidence type="ECO:0000313" key="1">
    <source>
        <dbReference type="EMBL" id="RZC42599.1"/>
    </source>
</evidence>
<sequence length="130" mass="14815">MVNEFSESALVVYFAQKVKILNSASLWSKYSMLKAALAVKNNVNINTYPKLKGFLKKQSVGYKPKKAQVFSKHEVTKFISETPDEKFLVMKVTFLIGFSEACRREELKKKMAIEDIENKGSFLIDKIPDA</sequence>
<protein>
    <submittedName>
        <fullName evidence="1">Uncharacterized protein</fullName>
    </submittedName>
</protein>
<comment type="caution">
    <text evidence="1">The sequence shown here is derived from an EMBL/GenBank/DDBJ whole genome shotgun (WGS) entry which is preliminary data.</text>
</comment>
<keyword evidence="2" id="KW-1185">Reference proteome</keyword>
<dbReference type="AlphaFoldDB" id="A0A482WD95"/>
<name>A0A482WD95_ASBVE</name>
<dbReference type="OrthoDB" id="6764350at2759"/>
<dbReference type="STRING" id="1661398.A0A482WD95"/>